<reference evidence="2 3" key="1">
    <citation type="submission" date="2019-07" db="EMBL/GenBank/DDBJ databases">
        <title>Whole genome shotgun sequence of Halomonas variabilis NBRC 102410.</title>
        <authorList>
            <person name="Hosoyama A."/>
            <person name="Uohara A."/>
            <person name="Ohji S."/>
            <person name="Ichikawa N."/>
        </authorList>
    </citation>
    <scope>NUCLEOTIDE SEQUENCE [LARGE SCALE GENOMIC DNA]</scope>
    <source>
        <strain evidence="2 3">NBRC 102410</strain>
    </source>
</reference>
<dbReference type="EMBL" id="BJXV01000001">
    <property type="protein sequence ID" value="GEN26501.1"/>
    <property type="molecule type" value="Genomic_DNA"/>
</dbReference>
<evidence type="ECO:0000313" key="3">
    <source>
        <dbReference type="Proteomes" id="UP000321303"/>
    </source>
</evidence>
<gene>
    <name evidence="2" type="ORF">HVA01_01470</name>
</gene>
<keyword evidence="1" id="KW-1133">Transmembrane helix</keyword>
<keyword evidence="1" id="KW-0472">Membrane</keyword>
<accession>A0A511UK68</accession>
<protein>
    <submittedName>
        <fullName evidence="2">Uncharacterized protein</fullName>
    </submittedName>
</protein>
<dbReference type="Proteomes" id="UP000321303">
    <property type="component" value="Unassembled WGS sequence"/>
</dbReference>
<dbReference type="RefSeq" id="WP_146872560.1">
    <property type="nucleotide sequence ID" value="NZ_BJXV01000001.1"/>
</dbReference>
<dbReference type="OrthoDB" id="1808939at2"/>
<proteinExistence type="predicted"/>
<evidence type="ECO:0000256" key="1">
    <source>
        <dbReference type="SAM" id="Phobius"/>
    </source>
</evidence>
<name>A0A511UK68_9GAMM</name>
<comment type="caution">
    <text evidence="2">The sequence shown here is derived from an EMBL/GenBank/DDBJ whole genome shotgun (WGS) entry which is preliminary data.</text>
</comment>
<feature type="transmembrane region" description="Helical" evidence="1">
    <location>
        <begin position="31"/>
        <end position="52"/>
    </location>
</feature>
<keyword evidence="3" id="KW-1185">Reference proteome</keyword>
<sequence length="62" mass="7171">MKRSKWIWLVWAVVLLSGLVPYTLLSDVARWYGSFLFWACAGLVVIALNVLITRDFEEHSDD</sequence>
<dbReference type="AlphaFoldDB" id="A0A511UK68"/>
<evidence type="ECO:0000313" key="2">
    <source>
        <dbReference type="EMBL" id="GEN26501.1"/>
    </source>
</evidence>
<feature type="transmembrane region" description="Helical" evidence="1">
    <location>
        <begin position="7"/>
        <end position="25"/>
    </location>
</feature>
<keyword evidence="1" id="KW-0812">Transmembrane</keyword>
<organism evidence="2 3">
    <name type="scientific">Halovibrio variabilis</name>
    <dbReference type="NCBI Taxonomy" id="31910"/>
    <lineage>
        <taxon>Bacteria</taxon>
        <taxon>Pseudomonadati</taxon>
        <taxon>Pseudomonadota</taxon>
        <taxon>Gammaproteobacteria</taxon>
        <taxon>Oceanospirillales</taxon>
        <taxon>Halomonadaceae</taxon>
        <taxon>Halovibrio</taxon>
    </lineage>
</organism>